<dbReference type="EMBL" id="KI669561">
    <property type="protein sequence ID" value="ETN23871.1"/>
    <property type="molecule type" value="Genomic_DNA"/>
</dbReference>
<gene>
    <name evidence="1" type="ORF">PPTG_00370</name>
</gene>
<evidence type="ECO:0008006" key="3">
    <source>
        <dbReference type="Google" id="ProtNLM"/>
    </source>
</evidence>
<organism evidence="1 2">
    <name type="scientific">Phytophthora nicotianae (strain INRA-310)</name>
    <name type="common">Phytophthora parasitica</name>
    <dbReference type="NCBI Taxonomy" id="761204"/>
    <lineage>
        <taxon>Eukaryota</taxon>
        <taxon>Sar</taxon>
        <taxon>Stramenopiles</taxon>
        <taxon>Oomycota</taxon>
        <taxon>Peronosporomycetes</taxon>
        <taxon>Peronosporales</taxon>
        <taxon>Peronosporaceae</taxon>
        <taxon>Phytophthora</taxon>
    </lineage>
</organism>
<name>W2RF64_PHYN3</name>
<dbReference type="AlphaFoldDB" id="W2RF64"/>
<dbReference type="RefSeq" id="XP_008890002.1">
    <property type="nucleotide sequence ID" value="XM_008891754.1"/>
</dbReference>
<dbReference type="VEuPathDB" id="FungiDB:PPTG_00370"/>
<reference evidence="2" key="1">
    <citation type="submission" date="2011-12" db="EMBL/GenBank/DDBJ databases">
        <authorList>
            <consortium name="The Broad Institute Genome Sequencing Platform"/>
            <person name="Russ C."/>
            <person name="Tyler B."/>
            <person name="Panabieres F."/>
            <person name="Shan W."/>
            <person name="Tripathy S."/>
            <person name="Grunwald N."/>
            <person name="Machado M."/>
            <person name="Young S.K."/>
            <person name="Zeng Q."/>
            <person name="Gargeya S."/>
            <person name="Fitzgerald M."/>
            <person name="Haas B."/>
            <person name="Abouelleil A."/>
            <person name="Alvarado L."/>
            <person name="Arachchi H.M."/>
            <person name="Berlin A."/>
            <person name="Chapman S.B."/>
            <person name="Gearin G."/>
            <person name="Goldberg J."/>
            <person name="Griggs A."/>
            <person name="Gujja S."/>
            <person name="Hansen M."/>
            <person name="Heiman D."/>
            <person name="Howarth C."/>
            <person name="Larimer J."/>
            <person name="Lui A."/>
            <person name="MacDonald P.J.P."/>
            <person name="McCowen C."/>
            <person name="Montmayeur A."/>
            <person name="Murphy C."/>
            <person name="Neiman D."/>
            <person name="Pearson M."/>
            <person name="Priest M."/>
            <person name="Roberts A."/>
            <person name="Saif S."/>
            <person name="Shea T."/>
            <person name="Sisk P."/>
            <person name="Stolte C."/>
            <person name="Sykes S."/>
            <person name="Wortman J."/>
            <person name="Nusbaum C."/>
            <person name="Birren B."/>
        </authorList>
    </citation>
    <scope>NUCLEOTIDE SEQUENCE [LARGE SCALE GENOMIC DNA]</scope>
    <source>
        <strain evidence="2">INRA-310</strain>
    </source>
</reference>
<reference evidence="1 2" key="2">
    <citation type="submission" date="2013-11" db="EMBL/GenBank/DDBJ databases">
        <title>The Genome Sequence of Phytophthora parasitica INRA-310.</title>
        <authorList>
            <consortium name="The Broad Institute Genomics Platform"/>
            <person name="Russ C."/>
            <person name="Tyler B."/>
            <person name="Panabieres F."/>
            <person name="Shan W."/>
            <person name="Tripathy S."/>
            <person name="Grunwald N."/>
            <person name="Machado M."/>
            <person name="Johnson C.S."/>
            <person name="Arredondo F."/>
            <person name="Hong C."/>
            <person name="Coffey M."/>
            <person name="Young S.K."/>
            <person name="Zeng Q."/>
            <person name="Gargeya S."/>
            <person name="Fitzgerald M."/>
            <person name="Abouelleil A."/>
            <person name="Alvarado L."/>
            <person name="Chapman S.B."/>
            <person name="Gainer-Dewar J."/>
            <person name="Goldberg J."/>
            <person name="Griggs A."/>
            <person name="Gujja S."/>
            <person name="Hansen M."/>
            <person name="Howarth C."/>
            <person name="Imamovic A."/>
            <person name="Ireland A."/>
            <person name="Larimer J."/>
            <person name="McCowan C."/>
            <person name="Murphy C."/>
            <person name="Pearson M."/>
            <person name="Poon T.W."/>
            <person name="Priest M."/>
            <person name="Roberts A."/>
            <person name="Saif S."/>
            <person name="Shea T."/>
            <person name="Sykes S."/>
            <person name="Wortman J."/>
            <person name="Nusbaum C."/>
            <person name="Birren B."/>
        </authorList>
    </citation>
    <scope>NUCLEOTIDE SEQUENCE [LARGE SCALE GENOMIC DNA]</scope>
    <source>
        <strain evidence="1 2">INRA-310</strain>
    </source>
</reference>
<evidence type="ECO:0000313" key="2">
    <source>
        <dbReference type="Proteomes" id="UP000018817"/>
    </source>
</evidence>
<dbReference type="GeneID" id="20170742"/>
<proteinExistence type="predicted"/>
<evidence type="ECO:0000313" key="1">
    <source>
        <dbReference type="EMBL" id="ETN23871.1"/>
    </source>
</evidence>
<sequence length="298" mass="33002">MVANGRDNALPLLRSAAAASIFATLDPASAAVKGVLPESAFQTLSRSLTAESNDVSTKTSTVTADDEQRAISIKSIPGLQSIKKIPGIDKLKKIPNLFKSKITPDTYFRWAKKGKTPEYVFGKIKLDKAGNKLFDNSDFNVWVAYTRMVVKDDPDRAIFTFLSGKYDKGDLMKMAGVAAKPDTADDIASKLVKMQIDEWKVKDTPIDDAFKALKLNTEKVDDLLTAPNLKTWLEYVSVANANTGTKTPMISTFRAHFEDRELLRVFKAAQASPDKKLQRMGNNLEASLVNMYRLRKTT</sequence>
<dbReference type="OMA" id="KMQIDEW"/>
<accession>W2RF64</accession>
<dbReference type="OrthoDB" id="128332at2759"/>
<dbReference type="Proteomes" id="UP000018817">
    <property type="component" value="Unassembled WGS sequence"/>
</dbReference>
<protein>
    <recommendedName>
        <fullName evidence="3">RxLR effector protein</fullName>
    </recommendedName>
</protein>